<dbReference type="InterPro" id="IPR016134">
    <property type="entry name" value="Dockerin_dom"/>
</dbReference>
<dbReference type="PROSITE" id="PS00018">
    <property type="entry name" value="EF_HAND_1"/>
    <property type="match status" value="1"/>
</dbReference>
<dbReference type="KEGG" id="aoc:Aocu_03600"/>
<sequence>MRLTKKKRIYCAIISFILMIGLHMLISQIPFFAPIDSTDDVGLLVPTYTYSGTFMSESGTELDPYVIGTRENMESLSELVKSGQNMTGKFFVIDTSINELDLGNFQPIGSNTQPFNGNFNGSGINFKLAIDRPSESYIGLFGYASGGSIKNLTVSGIIQGDQYVGSVLGYNNGSIVTTVYNTATVIGTRDYIGGIMGVLLRGTIKDAINQGHVMGQSYVGGVIGYSYRYQRHGSSLYYQNTILNVYNRSKVQAKTANVGDWIGGYSSSYYSSYNQLNSWTNIHIDTNYAMLNMDMSVYGFKDKTVRNDTSYLYTQQFVDGTLKLTNFTDGMIVDSFGYYPVQTYFTTHTNPIIQSRLIQYSKIDLSDGIGSIEHPFLIRDEADMIDFSNRVNASNTFEKYYFKVETTDSRFILPDFVPIGSPTKPFYGSFDGNWSLFELDINRPDQDYQALFGGFAKGYIRNLTISGQVIGKNFTAGVLGRLGLGLGLDNLGGQVYNVNNLANIQGESYVGGIVGYISSGSVKSTYNEGRIQSTLNYAGGITGFMYGTGVSASVEESYNRGRIIGQNYVGGITGYFYQYYRHSSSQYVYSTLKNNYNSGLVSGASSVFGHIGYTNLNHYSSYNQPNTNSNNIYDDSINVLFIPEVGIKPPTLQTNGLTSETFFNSTLMMQRGFSTNFWTFEEKTSTTGYYPQLKSFMDSGVTRVINDAVRSTSIDIRDGLGTELNPFLIRTKEDMDQLSSNVLKGNTYQDYFFKVEEGIDQIDLENFIPIGDATKPFRGTFDGNGVNFNVSMDQPTKNYMGIFGLADMGVIKNFSVSGFITGQNYVGSAIGYMQGVEVYNVYNTATIIGASEVGGIVGRLYTGSLKYTFNMGSIYGTSNVGGNIGYSYRYVRHSSSLYVRNTIQMNYNAGTVKAKTATVGGNIGSYSTYYYSSYSEANPWSLNVYDARIISFDPYDANFIYKPNSIPDQLNQAINQPRATLLGATLTGFVTREETETHDFYPEIEYFRNHSNETIQNLSKTTVIYDLKDGLGTLEHPFKIYDETDMWKLSTDVKNGATFEGFYFKVVTPNTTFNLPDWQPIGNIQTSFLGSFDGNWSNFNISINQPTLDYQGLFGVIGMGEIKYLSISGSITGKNYVGSVAGRTGYGKQSPSLSGRIHSVFNEAIITGDSYVGGIVGLQDSGMIEQTFNIGRITGKVNYLGGITGFMNGNGVRATTKDSYNTGDITGNQNVGGITGYFYQYYRHSSDNYKYMTLSNTYNKGNISGITSVFGHIGFTNLSFYSSYNQQNINQNNTYDSSLNALFVPSIGIKPPALASNALTSDNYFDAAKMQQLGLSSSLWTFKEKNTEFGYYPQLSTFIQSGIDRVIETSLQSVTRNIEGGLGTEGSPFIIETKEDMDQLSYNVSIGYTYDNYYFIVKEGIDQIDLSDFDPIGKPGKPFRGTFDGNGVDFILSIDRTLEDRVALFGFMDKGTIKNLSTSGFVTGRNFVSAILAESHGALVTNVYNAARILGTDYVGGLVGYLRQGELSSSMNYGLVEGARYVGGLVGALLQYYRHASDTYYYSTIKNLYNASVVRASTNIVGGVWGYLNPNYYSSYNQQNIRQNVYYDTGVLAKEPQDATFGFRPSTEPGVGVAVSTGALMNQTASINGFIKDGPYETYGYYPLLSTFSTHTLKNVEDRLRSLAYIDLTGGLGTVDYPFLIETKADLDNLSLSVLSGITFKGNYFKIKDSVTSIDLENFKPIGKQNLPFEGHFDGNFKLLIVSMNPTEQTFGLFGELKGVVENLYIQGTITTTQNVGGFVAGRLTGGTIKNTFASGEIQGGTYMGGLVGVQVGGKIEQSGFYGKVVGTTIVGGILGQLHSGQLLNLYTRAEIIGTTQVGGIVGTTYQYNRVSSSDYTSNSIHQVYSASLVSSTTNLVGGVIGYHNPARYSSSGANARVNNYYDASILKSYTPVGGFKPSAVISQTALEKTSMLGYEMQQLGFSDSIWKFEESVGNESYYPQILMFTTTKESNLKSNSKLSVTTTPLLGDGTNLSPYLIRTVQDMMSLSVSVQSGFDTTDIYYQVDLGIHSFDLSTVSYVPIGNSTNPFKGHFNGSYANFNLNLKSNLDYQGLFGVLSSDATVAYLSVSGNIQGLSYVGGVAGYSEGQIENIYVDAYLKGNAYVGGITGSNLGILTYGYFKGNIEAETGSYIGGITGFNQGSISEFYVNAMLYGLSHVGGVAGYNSGTVSNSYYNHTYYIKDTNPNKVTKAISNQENQDDVKGLDKLNMTGLNSIGSEAFQMNLNVNIFKTISDEGLFIHMPQLNGFSSHPLTVISSRSKQSVRIIRFEQGEGTKDDPYIIKNETEMALLSQVSSTDSFSGIYFKASPEKIIFDLRDPLLNYKPIGTFQSMFKGGFDGNYQTFLININQTNLDYQGLFGVIGEGALIKNIDITGSVTGRYYVGGLAGMIRGATIENVSNKATIKGARYTGGIAGDIGSKTNVRLSYNMGNVTGTGDATGGIAGILQIESEAKEVFNYGAITGVTNTGGIAGLLHDRSLISYAYNRGEVRSSGAQTGGIVGLSRQKSWIDQVYVASIVRGLNQTSTGSIAGLSQTQSVENNAFYDVSVLLSDFGLVGVKPTKAVGNKLDQQDLRGVMKTSLTGLDILSEDGTNYGNYISLNPNYFNLTESIGLKRFYPELKGFSQSFIVNHQTDSKTSVETFVFDGLGTSASPYIIYSAYDMVALSDANNDGISFENTYFKVHDTVTEINLSLNGLNYQPIGTETQPFQGIFDGNYVNFILQMQTNQEAGLFGYIGELSIVKNLSIEGSITGQEYVGAIAGYNNGLIENVYSVAHIQGESYVGGLVGYNQGILEKSYVHAEVKGLNLYTGGMVGYNKGTITDGYASVYVRGFMHQGMLIGYSDASALAEYLYYDLDKRNEINPELNAVSNLDEGTLLRGIDQNILSSHKAYQAFEFVFSSQDIFKSASSVGMHAYFPQLKGFMEHPQDFIRTKSKLSVTLNRISGAGTKENPYLIKNALDMVALSELVTINKLSLLDKYVEVLDGIEMIDLTDPQLGFLPIGNQSYPFRGHFNAKFTEFIIDFKNISTYAGLFGYIGKNGTVTNVIVSGSINGGRLHGGIAGRNQGTISNSQSHVEIFVNQHSSYNAYAGGITAYNEGFIENSFNSGTVHAEFNYAGGIAGYHAKGASIINSFNVGNVSSNRYYAGGIAGYSLGRVINVYNSSLVTGTYAGAIVGYSNQGTLLYAYYDKSILETSTQAKKATKAISNMDDEGFTKGLYRVEMMQAWHQGFLFDTDQFEVELTEGLYGYLPQLKVFNDEAIHHAKQKMNDSTYKTIFMGDGSLSLPYLILSEVDLLAMSNRFEAIDSNNLNFKLQTSKTMFDLSNSNVTYQPIGSLTHPFKGNFDGNNIEIKLNLNGNDYLGLFGVTSLDAQIKNIHMSGLISGKNYVGSIIGYNQGQVENVTSTATIQGERYVGGLLGFSSHKLYEGMYEGALQGKSYVGGLVGYLASSGSVEMSYHNGYVRTELSYTGGIAGYAETESSIQSSFNMGLIESYGTYLGGLVGYLEGSIESSYNRGDIVGYNLYVGGISGYSKGSMNEVYHAGKIYGLGILGGLVGQNEGQIQNAYYDLSIIEEARPINLLVKPVQSISNQPEQLDVLGLSHEFMVGTDKLEGVYKTMNFNPEAWYLRDGNDFTSYYPELLSFNEHSLESFRTDSYQSIKYQVFDGEGTLLNPYIIKDTKDMKTLQLFVEKGFSFDQKHFKVKDGVQTIDLTDQSIDYRPIGLVDAPFEGHFNGNGVNFIMVFIEPGENNLALFYLIGENASVKNINISGSIIGNSYLAALAVRNEGLVENIESFVQIQSANGNSIAGIVSVNKGSIQNAYNHGHVMANGSYVAGIVAENDGTIKNSFNKGMIKGLTQVAGIAGIHKGIIELSYNMASIEGDTSVGGVAGETLSVIGSSFNHGTIYAKTGIVGGISGYMSGSSAPRIYSSYNTGLVYSDFNLAGGILGVMDTGTVIDTYSAAGVYAKRDVGAIIGQKTGGVIERSYYDQTVLDNLKNYSGIKPSKAIGNLSDTTTVKPLLRGHMTGLKSIGNQTNQMNFSRPNDFIGLSSFDQFSYYQQIKLLSTSTNKTIAEDSKVSVTTHTFAYGSGKQNDPFMIMNEADMIAFADTVNSGNTYQNQYIQVSKQVGTLDFTNEAMYQYVIVGQKDFIFNGSFDGNGTTFNVSIVQSRDYVGLFGRTGKSAVIKNISVKGSIEGLNYTGGIVGYSEGILMSSYNQATVKGLNYTGGLIGQSTNLNEFVYNRGDVFGKDYVGGIIGHLDGLLHNSYQSGILYGQNHLGTLVGFLNSGAVENSYYDRLTLQSYAPFGTWKKPEKAVSNSPDSDVVFGMDPSFMMRIDSIGTASSQMNFDLSKGYWTTQFNIQQTNKNYPQLAIFSKHTHLNVLNDSKNSTERVLDNISYDEGLNQGLKNMSVIVGYHYQLNVPTKLGYRFIGYFKTDSNLNETQMTNDLGISLLPYDGNNLDTLIAKYELRSYEVKFVDGNNQTIQTTYHTYGDLLTIPSIIPLKNSTNEWIYTFESWNYDFSKGVDDDLVITANYQAIPKFYKVIFYDGNGLFFKEIYVEYQKTINIPSEIPRKLSSGNIAYQFSSWNYDFDLAVTSPLEIYPTFMEVDRYYTVIFHDALGNVIETQTVEYLQSAYDIIVKPVKEASISHTYEFVSWSESLKLITKNLMIHPIYEEKVRNYEVTFIDGNGQIYDQLSVPYLSEAIPKSGYPLKNAFEMEAYQFIGWNQVISEITSDLTVHALYQTIDRYYKVYWYDGDSNLIHTDLNQEYLSKLNPPSIIPTKTKTDQYQYEFNGWSESLDYCLGEMHIYATFDEVLRPFEVKFYDGNGALIYSETVLYGQEATFPSDLIVRKKSSETEAYKFTGWNQSFNLVTTDLDIYPEFISVEKYYFITFMGPTGSEPLTVQRVEYGYPATPPVLEPYIHPNIQYEYIFMGWSEDLDFIDSDLTVYARYEARLKTFEVRFVNGDEEVIVTVGYGAKAIAPIPYKSPTDQVTYEFIKWSDSFDVVTSNLVIYAEFEARYAYYIVTFLNGDGSILETQHVLPNQHAKKPVNPTKVAPDQKLYIFIGWDQSYMDVTEDLVIEPVFNLIDKYYVIRYFDAFDVLISRQVIEYGQSALIPDGPIKPDEGSAHYTFRNWSVDASFVDSNQDIYPIYDESLRTYKVIFKDGDGNIISEQFIKHGMSASVPLTTTKTPHDNDYYLFMGWNQDAYSVLSDLTIEPIFKRIDWHYQVRFIGDGGVILDEQTITYGNPAIDPIRQTPIIDRGDGYVFVVTGWDKNFDNIQEHLDVYAIYGIEPRDYIVRFFDLDGNLIHQETVVYGTDASAPILTPPTHTDPKYLYTFSSWDQDYTYVRENLDIYPIFEEVLRTYEVRFIDGDGRVFELQTVTFNEGAQTPNGIPQKSNSETHSYVFRAWDKSYDVIKNHLDVFALFDMVELTYIVRFVDTNGVLIKEERVGKNQDATAPFIEPIEPTDEFIFSYEWSKSYQNVTNHVETKLVIVKTVREYTYTFKDYLGNIIKEVKAPYGTTIIEPNHPLKPMTASHQYEFIGWSPTVDLKLTKDVVFTPLYDEVIRTYTIRFIDGDGLVVDEQKIPYGGEFTYPSYIPTKKSTKQYIYTFKMWDTLIMPVRNDLTIEAIFDRTLQSYEVIFIDEAGNTLKIETVFYGYGATEPTNIPTKPMTPIYEYMFIGWDKQFNFIEGDLTVQTRYVGVLRKYVYTFYDDDGTTILLQMTDIYGAKITQPTHPTKESLEFVRFEFMGWDKVVPDLLTDHIHFVAQYKEIWKTYQVIFLNGNGTVLEVQTINHGMDASLPSVLPSKMPTVIYEYIFSHWNQSLASINKNMTIEPVFEETLRTYTVTYLDYDGTFLGEKEVKYGMSGVGLIVTPKRMGHGFTGWDQNLIQVKSDMTVKATYMPYQYQIRFNDNGADSGYLESMIETYGNQISLPNQVYEKRGYFFAGWKVDPDSDDVIYADGEAILFEQEGLDLYAEWIPIIYQIEYILDGGTAFNPTTYTIKDSLNLQGAYKEDYIFVGWELVYISQKSSQRRMSGSSQFIEKIDEGTIGNITLKAIYEYNGWIKLKENSTLGLFHAEITAIIPVDERTPLETDNPIYLMGVFLGQTLENLRGNFDTEGLVFLDANQNVLSDTDVVRSGMMVVMYDKEDPSQIRDLFTVILKGDLNGDGIINALDINVLSSHVKGSQTIEAYKILSGLVNDDSIVNALDINLISGHVKGIQMIHDPNKTSTLN</sequence>
<name>A0A061A9A3_9MOLU</name>
<dbReference type="InterPro" id="IPR042229">
    <property type="entry name" value="Listeria/Bacterioides_rpt_sf"/>
</dbReference>
<evidence type="ECO:0000259" key="3">
    <source>
        <dbReference type="PROSITE" id="PS51766"/>
    </source>
</evidence>
<dbReference type="Gene3D" id="2.60.40.4270">
    <property type="entry name" value="Listeria-Bacteroides repeat domain"/>
    <property type="match status" value="1"/>
</dbReference>
<gene>
    <name evidence="4" type="ORF">Aocu_03600</name>
</gene>
<dbReference type="GO" id="GO:0004553">
    <property type="term" value="F:hydrolase activity, hydrolyzing O-glycosyl compounds"/>
    <property type="evidence" value="ECO:0007669"/>
    <property type="project" value="InterPro"/>
</dbReference>
<dbReference type="PROSITE" id="PS51766">
    <property type="entry name" value="DOCKERIN"/>
    <property type="match status" value="1"/>
</dbReference>
<dbReference type="HOGENOM" id="CLU_223227_0_0_14"/>
<keyword evidence="2" id="KW-0472">Membrane</keyword>
<evidence type="ECO:0000313" key="5">
    <source>
        <dbReference type="Proteomes" id="UP000032434"/>
    </source>
</evidence>
<evidence type="ECO:0000256" key="1">
    <source>
        <dbReference type="ARBA" id="ARBA00004196"/>
    </source>
</evidence>
<dbReference type="Pfam" id="PF09479">
    <property type="entry name" value="Flg_new"/>
    <property type="match status" value="1"/>
</dbReference>
<dbReference type="PROSITE" id="PS00448">
    <property type="entry name" value="CLOS_CELLULOSOME_RPT"/>
    <property type="match status" value="1"/>
</dbReference>
<dbReference type="STRING" id="35623.Aocu_03600"/>
<comment type="subcellular location">
    <subcellularLocation>
        <location evidence="1">Cell envelope</location>
    </subcellularLocation>
</comment>
<dbReference type="GO" id="GO:0000272">
    <property type="term" value="P:polysaccharide catabolic process"/>
    <property type="evidence" value="ECO:0007669"/>
    <property type="project" value="InterPro"/>
</dbReference>
<proteinExistence type="predicted"/>
<dbReference type="Gene3D" id="1.10.1330.10">
    <property type="entry name" value="Dockerin domain"/>
    <property type="match status" value="1"/>
</dbReference>
<dbReference type="SUPFAM" id="SSF63446">
    <property type="entry name" value="Type I dockerin domain"/>
    <property type="match status" value="1"/>
</dbReference>
<dbReference type="Proteomes" id="UP000032434">
    <property type="component" value="Chromosome 1"/>
</dbReference>
<dbReference type="CDD" id="cd14256">
    <property type="entry name" value="Dockerin_I"/>
    <property type="match status" value="1"/>
</dbReference>
<dbReference type="InParanoid" id="A0A061A9A3"/>
<dbReference type="InterPro" id="IPR036439">
    <property type="entry name" value="Dockerin_dom_sf"/>
</dbReference>
<keyword evidence="2" id="KW-1133">Transmembrane helix</keyword>
<accession>A0A061A9A3</accession>
<dbReference type="InterPro" id="IPR018247">
    <property type="entry name" value="EF_Hand_1_Ca_BS"/>
</dbReference>
<keyword evidence="5" id="KW-1185">Reference proteome</keyword>
<dbReference type="GO" id="GO:0030313">
    <property type="term" value="C:cell envelope"/>
    <property type="evidence" value="ECO:0007669"/>
    <property type="project" value="UniProtKB-SubCell"/>
</dbReference>
<dbReference type="InterPro" id="IPR013378">
    <property type="entry name" value="InlB-like_B-rpt"/>
</dbReference>
<dbReference type="InterPro" id="IPR002105">
    <property type="entry name" value="Dockerin_1_rpt"/>
</dbReference>
<organism evidence="4 5">
    <name type="scientific">Acholeplasma oculi</name>
    <dbReference type="NCBI Taxonomy" id="35623"/>
    <lineage>
        <taxon>Bacteria</taxon>
        <taxon>Bacillati</taxon>
        <taxon>Mycoplasmatota</taxon>
        <taxon>Mollicutes</taxon>
        <taxon>Acholeplasmatales</taxon>
        <taxon>Acholeplasmataceae</taxon>
        <taxon>Acholeplasma</taxon>
    </lineage>
</organism>
<feature type="transmembrane region" description="Helical" evidence="2">
    <location>
        <begin position="9"/>
        <end position="26"/>
    </location>
</feature>
<dbReference type="Gene3D" id="2.160.20.110">
    <property type="match status" value="13"/>
</dbReference>
<evidence type="ECO:0000313" key="4">
    <source>
        <dbReference type="EMBL" id="CDR30433.1"/>
    </source>
</evidence>
<keyword evidence="2" id="KW-0812">Transmembrane</keyword>
<feature type="domain" description="Dockerin" evidence="3">
    <location>
        <begin position="6222"/>
        <end position="6291"/>
    </location>
</feature>
<reference evidence="5" key="1">
    <citation type="submission" date="2014-05" db="EMBL/GenBank/DDBJ databases">
        <authorList>
            <person name="Kube M."/>
        </authorList>
    </citation>
    <scope>NUCLEOTIDE SEQUENCE [LARGE SCALE GENOMIC DNA]</scope>
</reference>
<protein>
    <submittedName>
        <fullName evidence="4">Precited cellulosome enzyme</fullName>
    </submittedName>
</protein>
<dbReference type="PATRIC" id="fig|35623.3.peg.360"/>
<dbReference type="EMBL" id="LK028559">
    <property type="protein sequence ID" value="CDR30433.1"/>
    <property type="molecule type" value="Genomic_DNA"/>
</dbReference>
<evidence type="ECO:0000256" key="2">
    <source>
        <dbReference type="SAM" id="Phobius"/>
    </source>
</evidence>